<evidence type="ECO:0000313" key="2">
    <source>
        <dbReference type="EMBL" id="DAA02806.1"/>
    </source>
</evidence>
<feature type="compositionally biased region" description="Acidic residues" evidence="1">
    <location>
        <begin position="122"/>
        <end position="131"/>
    </location>
</feature>
<reference evidence="2" key="1">
    <citation type="journal article" date="2003" name="Genome Biol.">
        <title>An integrated gene annotation and transcriptional profiling approach towards the full gene content of the Drosophila genome.</title>
        <authorList>
            <person name="Hild M."/>
            <person name="Beckmann B."/>
            <person name="Haas S.A."/>
            <person name="Koch B."/>
            <person name="Solovyev V."/>
            <person name="Busold C."/>
            <person name="Fellenberg K."/>
            <person name="Boutros M."/>
            <person name="Vingron M."/>
            <person name="Sauer F."/>
            <person name="Hoheisel J.D."/>
            <person name="Paro R."/>
        </authorList>
    </citation>
    <scope>NUCLEOTIDE SEQUENCE</scope>
</reference>
<proteinExistence type="predicted"/>
<feature type="region of interest" description="Disordered" evidence="1">
    <location>
        <begin position="143"/>
        <end position="192"/>
    </location>
</feature>
<dbReference type="EMBL" id="BK001961">
    <property type="protein sequence ID" value="DAA02806.1"/>
    <property type="molecule type" value="Genomic_DNA"/>
</dbReference>
<feature type="compositionally biased region" description="Basic and acidic residues" evidence="1">
    <location>
        <begin position="169"/>
        <end position="180"/>
    </location>
</feature>
<dbReference type="AlphaFoldDB" id="Q6ILQ5"/>
<name>Q6ILQ5_DROME</name>
<organism evidence="2">
    <name type="scientific">Drosophila melanogaster</name>
    <name type="common">Fruit fly</name>
    <dbReference type="NCBI Taxonomy" id="7227"/>
    <lineage>
        <taxon>Eukaryota</taxon>
        <taxon>Metazoa</taxon>
        <taxon>Ecdysozoa</taxon>
        <taxon>Arthropoda</taxon>
        <taxon>Hexapoda</taxon>
        <taxon>Insecta</taxon>
        <taxon>Pterygota</taxon>
        <taxon>Neoptera</taxon>
        <taxon>Endopterygota</taxon>
        <taxon>Diptera</taxon>
        <taxon>Brachycera</taxon>
        <taxon>Muscomorpha</taxon>
        <taxon>Ephydroidea</taxon>
        <taxon>Drosophilidae</taxon>
        <taxon>Drosophila</taxon>
        <taxon>Sophophora</taxon>
    </lineage>
</organism>
<gene>
    <name evidence="2" type="ORF">HDC08757</name>
</gene>
<feature type="region of interest" description="Disordered" evidence="1">
    <location>
        <begin position="119"/>
        <end position="138"/>
    </location>
</feature>
<protein>
    <submittedName>
        <fullName evidence="2">HDC08757</fullName>
    </submittedName>
</protein>
<accession>Q6ILQ5</accession>
<evidence type="ECO:0000256" key="1">
    <source>
        <dbReference type="SAM" id="MobiDB-lite"/>
    </source>
</evidence>
<sequence>MQHNIGASTNPLFWPKESAISRCRWNGAGFSFTADAVRTIEMNIQMAKRAESEEIAWQARNCILKQLPFSWFNPGQVQVVGFKLSTGQRTLCPAGQVPTPNWRWPLAITKIASTLTVRADGEGEGDGDGDSGGECKPHLSLIMPRQQEQRNRNRNPRQRFQTQSGSPNERQERDRNRDRWQAAGGDAPSIRI</sequence>